<evidence type="ECO:0000256" key="8">
    <source>
        <dbReference type="SAM" id="Phobius"/>
    </source>
</evidence>
<reference evidence="10 11" key="1">
    <citation type="submission" date="2019-03" db="EMBL/GenBank/DDBJ databases">
        <title>Genomic Encyclopedia of Type Strains, Phase IV (KMG-IV): sequencing the most valuable type-strain genomes for metagenomic binning, comparative biology and taxonomic classification.</title>
        <authorList>
            <person name="Goeker M."/>
        </authorList>
    </citation>
    <scope>NUCLEOTIDE SEQUENCE [LARGE SCALE GENOMIC DNA]</scope>
    <source>
        <strain evidence="10 11">DSM 45765</strain>
    </source>
</reference>
<feature type="transmembrane region" description="Helical" evidence="8">
    <location>
        <begin position="132"/>
        <end position="151"/>
    </location>
</feature>
<evidence type="ECO:0000256" key="4">
    <source>
        <dbReference type="ARBA" id="ARBA00022692"/>
    </source>
</evidence>
<dbReference type="PROSITE" id="PS50850">
    <property type="entry name" value="MFS"/>
    <property type="match status" value="1"/>
</dbReference>
<dbReference type="GO" id="GO:0005886">
    <property type="term" value="C:plasma membrane"/>
    <property type="evidence" value="ECO:0007669"/>
    <property type="project" value="UniProtKB-SubCell"/>
</dbReference>
<keyword evidence="3" id="KW-1003">Cell membrane</keyword>
<dbReference type="InterPro" id="IPR036259">
    <property type="entry name" value="MFS_trans_sf"/>
</dbReference>
<keyword evidence="2" id="KW-0813">Transport</keyword>
<dbReference type="Gene3D" id="1.20.1250.20">
    <property type="entry name" value="MFS general substrate transporter like domains"/>
    <property type="match status" value="1"/>
</dbReference>
<dbReference type="AlphaFoldDB" id="A0A4R2QDW6"/>
<feature type="transmembrane region" description="Helical" evidence="8">
    <location>
        <begin position="103"/>
        <end position="126"/>
    </location>
</feature>
<dbReference type="SUPFAM" id="SSF103473">
    <property type="entry name" value="MFS general substrate transporter"/>
    <property type="match status" value="1"/>
</dbReference>
<protein>
    <submittedName>
        <fullName evidence="10">MFS transporter</fullName>
    </submittedName>
</protein>
<feature type="domain" description="Major facilitator superfamily (MFS) profile" evidence="9">
    <location>
        <begin position="1"/>
        <end position="158"/>
    </location>
</feature>
<dbReference type="Pfam" id="PF07690">
    <property type="entry name" value="MFS_1"/>
    <property type="match status" value="1"/>
</dbReference>
<evidence type="ECO:0000256" key="2">
    <source>
        <dbReference type="ARBA" id="ARBA00022448"/>
    </source>
</evidence>
<organism evidence="10 11">
    <name type="scientific">Tamaricihabitans halophyticus</name>
    <dbReference type="NCBI Taxonomy" id="1262583"/>
    <lineage>
        <taxon>Bacteria</taxon>
        <taxon>Bacillati</taxon>
        <taxon>Actinomycetota</taxon>
        <taxon>Actinomycetes</taxon>
        <taxon>Pseudonocardiales</taxon>
        <taxon>Pseudonocardiaceae</taxon>
        <taxon>Tamaricihabitans</taxon>
    </lineage>
</organism>
<name>A0A4R2QDW6_9PSEU</name>
<dbReference type="Proteomes" id="UP000294911">
    <property type="component" value="Unassembled WGS sequence"/>
</dbReference>
<accession>A0A4R2QDW6</accession>
<sequence length="158" mass="16450">MGLDESLSYLALMITGVILTVGAPFVGMLADKLGRLKVMLPAATLIGAAVVPLFGWATAGRSFTVLLVGMALLGLLKARYFGALPSVMADTFPARTRATGLSFSYNTTVSIFGGLTPMIATSLIALTNSSIAPGYYILATACVSIVALLAGNRRRGFR</sequence>
<evidence type="ECO:0000313" key="11">
    <source>
        <dbReference type="Proteomes" id="UP000294911"/>
    </source>
</evidence>
<proteinExistence type="predicted"/>
<keyword evidence="11" id="KW-1185">Reference proteome</keyword>
<evidence type="ECO:0000256" key="6">
    <source>
        <dbReference type="ARBA" id="ARBA00022989"/>
    </source>
</evidence>
<comment type="caution">
    <text evidence="10">The sequence shown here is derived from an EMBL/GenBank/DDBJ whole genome shotgun (WGS) entry which is preliminary data.</text>
</comment>
<dbReference type="EMBL" id="SLXQ01000013">
    <property type="protein sequence ID" value="TCP46839.1"/>
    <property type="molecule type" value="Genomic_DNA"/>
</dbReference>
<gene>
    <name evidence="10" type="ORF">EV191_113116</name>
</gene>
<keyword evidence="5" id="KW-0769">Symport</keyword>
<dbReference type="GO" id="GO:0015293">
    <property type="term" value="F:symporter activity"/>
    <property type="evidence" value="ECO:0007669"/>
    <property type="project" value="UniProtKB-KW"/>
</dbReference>
<evidence type="ECO:0000256" key="3">
    <source>
        <dbReference type="ARBA" id="ARBA00022475"/>
    </source>
</evidence>
<dbReference type="InterPro" id="IPR011701">
    <property type="entry name" value="MFS"/>
</dbReference>
<keyword evidence="6 8" id="KW-1133">Transmembrane helix</keyword>
<evidence type="ECO:0000313" key="10">
    <source>
        <dbReference type="EMBL" id="TCP46839.1"/>
    </source>
</evidence>
<evidence type="ECO:0000259" key="9">
    <source>
        <dbReference type="PROSITE" id="PS50850"/>
    </source>
</evidence>
<dbReference type="InterPro" id="IPR020846">
    <property type="entry name" value="MFS_dom"/>
</dbReference>
<feature type="transmembrane region" description="Helical" evidence="8">
    <location>
        <begin position="63"/>
        <end position="82"/>
    </location>
</feature>
<dbReference type="RefSeq" id="WP_243659182.1">
    <property type="nucleotide sequence ID" value="NZ_SLXQ01000013.1"/>
</dbReference>
<dbReference type="InterPro" id="IPR051084">
    <property type="entry name" value="H+-coupled_symporters"/>
</dbReference>
<keyword evidence="4 8" id="KW-0812">Transmembrane</keyword>
<feature type="transmembrane region" description="Helical" evidence="8">
    <location>
        <begin position="38"/>
        <end position="57"/>
    </location>
</feature>
<dbReference type="PANTHER" id="PTHR43528">
    <property type="entry name" value="ALPHA-KETOGLUTARATE PERMEASE"/>
    <property type="match status" value="1"/>
</dbReference>
<evidence type="ECO:0000256" key="5">
    <source>
        <dbReference type="ARBA" id="ARBA00022847"/>
    </source>
</evidence>
<comment type="subcellular location">
    <subcellularLocation>
        <location evidence="1">Cell membrane</location>
        <topology evidence="1">Multi-pass membrane protein</topology>
    </subcellularLocation>
</comment>
<keyword evidence="7 8" id="KW-0472">Membrane</keyword>
<dbReference type="PANTHER" id="PTHR43528:SF1">
    <property type="entry name" value="ALPHA-KETOGLUTARATE PERMEASE"/>
    <property type="match status" value="1"/>
</dbReference>
<evidence type="ECO:0000256" key="7">
    <source>
        <dbReference type="ARBA" id="ARBA00023136"/>
    </source>
</evidence>
<evidence type="ECO:0000256" key="1">
    <source>
        <dbReference type="ARBA" id="ARBA00004651"/>
    </source>
</evidence>
<feature type="transmembrane region" description="Helical" evidence="8">
    <location>
        <begin position="6"/>
        <end position="26"/>
    </location>
</feature>